<dbReference type="SMART" id="SM00382">
    <property type="entry name" value="AAA"/>
    <property type="match status" value="1"/>
</dbReference>
<keyword evidence="2" id="KW-0547">Nucleotide-binding</keyword>
<keyword evidence="2" id="KW-0067">ATP-binding</keyword>
<dbReference type="Proteomes" id="UP000553059">
    <property type="component" value="Unassembled WGS sequence"/>
</dbReference>
<dbReference type="Pfam" id="PF05673">
    <property type="entry name" value="DUF815"/>
    <property type="match status" value="1"/>
</dbReference>
<gene>
    <name evidence="2" type="ORF">GX523_01375</name>
</gene>
<feature type="domain" description="AAA+ ATPase" evidence="1">
    <location>
        <begin position="262"/>
        <end position="379"/>
    </location>
</feature>
<dbReference type="Gene3D" id="3.40.50.300">
    <property type="entry name" value="P-loop containing nucleotide triphosphate hydrolases"/>
    <property type="match status" value="1"/>
</dbReference>
<dbReference type="InterPro" id="IPR003593">
    <property type="entry name" value="AAA+_ATPase"/>
</dbReference>
<dbReference type="InterPro" id="IPR027417">
    <property type="entry name" value="P-loop_NTPase"/>
</dbReference>
<evidence type="ECO:0000313" key="2">
    <source>
        <dbReference type="EMBL" id="HHY25399.1"/>
    </source>
</evidence>
<evidence type="ECO:0000259" key="1">
    <source>
        <dbReference type="SMART" id="SM00382"/>
    </source>
</evidence>
<comment type="caution">
    <text evidence="2">The sequence shown here is derived from an EMBL/GenBank/DDBJ whole genome shotgun (WGS) entry which is preliminary data.</text>
</comment>
<protein>
    <submittedName>
        <fullName evidence="2">ATP-binding protein</fullName>
    </submittedName>
</protein>
<evidence type="ECO:0000313" key="3">
    <source>
        <dbReference type="Proteomes" id="UP000553059"/>
    </source>
</evidence>
<organism evidence="2 3">
    <name type="scientific">Desulfitobacterium dehalogenans</name>
    <dbReference type="NCBI Taxonomy" id="36854"/>
    <lineage>
        <taxon>Bacteria</taxon>
        <taxon>Bacillati</taxon>
        <taxon>Bacillota</taxon>
        <taxon>Clostridia</taxon>
        <taxon>Eubacteriales</taxon>
        <taxon>Desulfitobacteriaceae</taxon>
        <taxon>Desulfitobacterium</taxon>
    </lineage>
</organism>
<reference evidence="2 3" key="1">
    <citation type="journal article" date="2020" name="Biotechnol. Biofuels">
        <title>New insights from the biogas microbiome by comprehensive genome-resolved metagenomics of nearly 1600 species originating from multiple anaerobic digesters.</title>
        <authorList>
            <person name="Campanaro S."/>
            <person name="Treu L."/>
            <person name="Rodriguez-R L.M."/>
            <person name="Kovalovszki A."/>
            <person name="Ziels R.M."/>
            <person name="Maus I."/>
            <person name="Zhu X."/>
            <person name="Kougias P.G."/>
            <person name="Basile A."/>
            <person name="Luo G."/>
            <person name="Schluter A."/>
            <person name="Konstantinidis K.T."/>
            <person name="Angelidaki I."/>
        </authorList>
    </citation>
    <scope>NUCLEOTIDE SEQUENCE [LARGE SCALE GENOMIC DNA]</scope>
    <source>
        <strain evidence="2">AS05jafATM_4</strain>
    </source>
</reference>
<dbReference type="GO" id="GO:0005524">
    <property type="term" value="F:ATP binding"/>
    <property type="evidence" value="ECO:0007669"/>
    <property type="project" value="UniProtKB-KW"/>
</dbReference>
<sequence length="463" mass="53247">MNRTKITQLSLLFDGMVVFRGLIGDPVAASCQSLLQKIGSKEFDLMEIYKDYHHFCSLATQVHWPDYLWERILQDDNELTRQAAQGGKNKVSTGLRQLAGRELLYLREIAELTAEEIKDAVNARCEEQGMENLTLWQEAPLHPKTWPIWISLQEMKMGDAYPTETYGQEESHAEGYLRSWQRRLKQSLLQGTAEEMVEALLSYYQTMGTGSFGQCMALKWRGETERLEGVRPDPMRVNKLINQEREQGIILQNTEFFLKDLPANNVILYGNRGTGKSSLVKALLQEYCDQGLRLVELSKTDLQDYPKIIRLLAKQPLKFILFIDDLSFEDTEGDYKNLKTLLEGGLEGKPQNVLIYATSNRRHLIRETFGERQVDEVHRRDNMEEKLSLSDRFGITVTFPTPDQEGYLKIVEQLAAQEGLAIPREDLRQQALRWVMNHNARSGRTARQFVDFLLAKQGMATHP</sequence>
<dbReference type="InterPro" id="IPR008533">
    <property type="entry name" value="DUF815"/>
</dbReference>
<name>A0A7C7D7L6_9FIRM</name>
<dbReference type="SUPFAM" id="SSF52540">
    <property type="entry name" value="P-loop containing nucleoside triphosphate hydrolases"/>
    <property type="match status" value="1"/>
</dbReference>
<dbReference type="EMBL" id="DUTF01000031">
    <property type="protein sequence ID" value="HHY25399.1"/>
    <property type="molecule type" value="Genomic_DNA"/>
</dbReference>
<proteinExistence type="predicted"/>
<dbReference type="PANTHER" id="PTHR42935:SF1">
    <property type="entry name" value="SLR0930 PROTEIN"/>
    <property type="match status" value="1"/>
</dbReference>
<dbReference type="CDD" id="cd00009">
    <property type="entry name" value="AAA"/>
    <property type="match status" value="1"/>
</dbReference>
<dbReference type="AlphaFoldDB" id="A0A7C7D7L6"/>
<dbReference type="PANTHER" id="PTHR42935">
    <property type="entry name" value="SLR0930 PROTEIN"/>
    <property type="match status" value="1"/>
</dbReference>
<accession>A0A7C7D7L6</accession>